<accession>A0ABN2VL85</accession>
<evidence type="ECO:0000313" key="2">
    <source>
        <dbReference type="Proteomes" id="UP001500016"/>
    </source>
</evidence>
<evidence type="ECO:0000313" key="1">
    <source>
        <dbReference type="EMBL" id="GAA2065059.1"/>
    </source>
</evidence>
<dbReference type="RefSeq" id="WP_344524428.1">
    <property type="nucleotide sequence ID" value="NZ_BAAAPE010000002.1"/>
</dbReference>
<dbReference type="Proteomes" id="UP001500016">
    <property type="component" value="Unassembled WGS sequence"/>
</dbReference>
<dbReference type="EMBL" id="BAAAPE010000002">
    <property type="protein sequence ID" value="GAA2065059.1"/>
    <property type="molecule type" value="Genomic_DNA"/>
</dbReference>
<comment type="caution">
    <text evidence="1">The sequence shown here is derived from an EMBL/GenBank/DDBJ whole genome shotgun (WGS) entry which is preliminary data.</text>
</comment>
<reference evidence="1 2" key="1">
    <citation type="journal article" date="2019" name="Int. J. Syst. Evol. Microbiol.">
        <title>The Global Catalogue of Microorganisms (GCM) 10K type strain sequencing project: providing services to taxonomists for standard genome sequencing and annotation.</title>
        <authorList>
            <consortium name="The Broad Institute Genomics Platform"/>
            <consortium name="The Broad Institute Genome Sequencing Center for Infectious Disease"/>
            <person name="Wu L."/>
            <person name="Ma J."/>
        </authorList>
    </citation>
    <scope>NUCLEOTIDE SEQUENCE [LARGE SCALE GENOMIC DNA]</scope>
    <source>
        <strain evidence="1 2">JCM 15478</strain>
    </source>
</reference>
<sequence length="51" mass="5786">MTVGVDEDVPIYQRLVIEQGDVVTQVRQSAEELLRETEEAVDFSRPRLPTA</sequence>
<keyword evidence="2" id="KW-1185">Reference proteome</keyword>
<gene>
    <name evidence="1" type="ORF">GCM10009801_10080</name>
</gene>
<organism evidence="1 2">
    <name type="scientific">Streptomyces albiaxialis</name>
    <dbReference type="NCBI Taxonomy" id="329523"/>
    <lineage>
        <taxon>Bacteria</taxon>
        <taxon>Bacillati</taxon>
        <taxon>Actinomycetota</taxon>
        <taxon>Actinomycetes</taxon>
        <taxon>Kitasatosporales</taxon>
        <taxon>Streptomycetaceae</taxon>
        <taxon>Streptomyces</taxon>
    </lineage>
</organism>
<name>A0ABN2VL85_9ACTN</name>
<proteinExistence type="predicted"/>
<protein>
    <submittedName>
        <fullName evidence="1">Uncharacterized protein</fullName>
    </submittedName>
</protein>